<reference evidence="3 4" key="1">
    <citation type="submission" date="2017-06" db="EMBL/GenBank/DDBJ databases">
        <title>Investigating the central metabolism of Clostridium thermosuccinogenes.</title>
        <authorList>
            <person name="Koendjbiharie J.G."/>
            <person name="van Kranenburg R."/>
        </authorList>
    </citation>
    <scope>NUCLEOTIDE SEQUENCE [LARGE SCALE GENOMIC DNA]</scope>
    <source>
        <strain evidence="3 4">DSM 5806</strain>
    </source>
</reference>
<comment type="function">
    <text evidence="1">Together with DpaA, catalyzes the conversion of dihydrodipicolinate to dipicolinate (DPA).</text>
</comment>
<dbReference type="AlphaFoldDB" id="A0A2K2FCB6"/>
<keyword evidence="4" id="KW-1185">Reference proteome</keyword>
<dbReference type="GO" id="GO:0030435">
    <property type="term" value="P:sporulation resulting in formation of a cellular spore"/>
    <property type="evidence" value="ECO:0007669"/>
    <property type="project" value="UniProtKB-KW"/>
</dbReference>
<evidence type="ECO:0000313" key="3">
    <source>
        <dbReference type="EMBL" id="PNT98068.1"/>
    </source>
</evidence>
<dbReference type="RefSeq" id="WP_103081980.1">
    <property type="nucleotide sequence ID" value="NZ_CP021850.1"/>
</dbReference>
<keyword evidence="1" id="KW-0521">NADP</keyword>
<keyword evidence="1" id="KW-0749">Sporulation</keyword>
<dbReference type="EMBL" id="NIOJ01000031">
    <property type="protein sequence ID" value="PNT98068.1"/>
    <property type="molecule type" value="Genomic_DNA"/>
</dbReference>
<evidence type="ECO:0000313" key="4">
    <source>
        <dbReference type="Proteomes" id="UP000236151"/>
    </source>
</evidence>
<dbReference type="EC" id="1.3.1.-" evidence="1"/>
<dbReference type="InterPro" id="IPR036551">
    <property type="entry name" value="Flavin_trans-like"/>
</dbReference>
<dbReference type="InterPro" id="IPR014214">
    <property type="entry name" value="Dipicolinic_acid_synth_B"/>
</dbReference>
<comment type="caution">
    <text evidence="3">The sequence shown here is derived from an EMBL/GenBank/DDBJ whole genome shotgun (WGS) entry which is preliminary data.</text>
</comment>
<organism evidence="3 4">
    <name type="scientific">Clostridium thermosuccinogenes</name>
    <dbReference type="NCBI Taxonomy" id="84032"/>
    <lineage>
        <taxon>Bacteria</taxon>
        <taxon>Bacillati</taxon>
        <taxon>Bacillota</taxon>
        <taxon>Clostridia</taxon>
        <taxon>Eubacteriales</taxon>
        <taxon>Clostridiaceae</taxon>
        <taxon>Clostridium</taxon>
    </lineage>
</organism>
<dbReference type="SUPFAM" id="SSF52507">
    <property type="entry name" value="Homo-oligomeric flavin-containing Cys decarboxylases, HFCD"/>
    <property type="match status" value="1"/>
</dbReference>
<dbReference type="Pfam" id="PF02441">
    <property type="entry name" value="Flavoprotein"/>
    <property type="match status" value="1"/>
</dbReference>
<evidence type="ECO:0000259" key="2">
    <source>
        <dbReference type="Pfam" id="PF02441"/>
    </source>
</evidence>
<sequence length="192" mass="20678">MLLEGVKVGFALTGSFCTFAKVFAEIEKLVGEGADVYPIISESVDKTDTRYGSAIEWKNRLRVITGKDIISTIAAAEPIGPKGHLDILVVAPCTGNTLAKLANAINDTPVTMAVKAHLRNQKPVVLAVSTNDALGNNAKNLGVLLNAKNIYFVPFEQDDPEKKVNSLVAKMDLLIPTIQEALKGKQIQPILR</sequence>
<name>A0A2K2FCB6_9CLOT</name>
<feature type="domain" description="Flavoprotein" evidence="2">
    <location>
        <begin position="7"/>
        <end position="170"/>
    </location>
</feature>
<dbReference type="OrthoDB" id="9792688at2"/>
<evidence type="ECO:0000256" key="1">
    <source>
        <dbReference type="PIRNR" id="PIRNR001390"/>
    </source>
</evidence>
<dbReference type="KEGG" id="cthd:CDO33_07020"/>
<dbReference type="NCBIfam" id="TIGR02852">
    <property type="entry name" value="spore_dpaB"/>
    <property type="match status" value="1"/>
</dbReference>
<keyword evidence="1" id="KW-0560">Oxidoreductase</keyword>
<proteinExistence type="predicted"/>
<dbReference type="InterPro" id="IPR003382">
    <property type="entry name" value="Flavoprotein"/>
</dbReference>
<dbReference type="PIRSF" id="PIRSF001390">
    <property type="entry name" value="Dipicolinate_synth_subunit_B"/>
    <property type="match status" value="1"/>
</dbReference>
<comment type="subunit">
    <text evidence="1">Dipicolinate synthase likely consists of DpaA and DpaB, since both proteins are required for DPA synthesis.</text>
</comment>
<dbReference type="GO" id="GO:0016491">
    <property type="term" value="F:oxidoreductase activity"/>
    <property type="evidence" value="ECO:0007669"/>
    <property type="project" value="UniProtKB-KW"/>
</dbReference>
<comment type="catalytic activity">
    <reaction evidence="1">
        <text>(S)-2,3-dihydrodipicolinate + NADP(+) = dipicolinate + NADPH + H(+)</text>
        <dbReference type="Rhea" id="RHEA:47092"/>
        <dbReference type="ChEBI" id="CHEBI:15378"/>
        <dbReference type="ChEBI" id="CHEBI:30620"/>
        <dbReference type="ChEBI" id="CHEBI:36167"/>
        <dbReference type="ChEBI" id="CHEBI:57783"/>
        <dbReference type="ChEBI" id="CHEBI:58349"/>
    </reaction>
</comment>
<dbReference type="Proteomes" id="UP000236151">
    <property type="component" value="Unassembled WGS sequence"/>
</dbReference>
<protein>
    <recommendedName>
        <fullName evidence="1">Dipicolinate synthase subunit B</fullName>
        <shortName evidence="1">DPA synthase subunit B</shortName>
        <ecNumber evidence="1">1.3.1.-</ecNumber>
    </recommendedName>
    <alternativeName>
        <fullName evidence="1">Spore dipicolinate synthase subunit B</fullName>
    </alternativeName>
    <alternativeName>
        <fullName evidence="1">Stage V sporulation protein FB</fullName>
    </alternativeName>
</protein>
<dbReference type="Gene3D" id="3.40.50.1950">
    <property type="entry name" value="Flavin prenyltransferase-like"/>
    <property type="match status" value="1"/>
</dbReference>
<gene>
    <name evidence="3" type="ORF">CDQ84_12025</name>
</gene>
<dbReference type="NCBIfam" id="NF006161">
    <property type="entry name" value="PRK08305.1"/>
    <property type="match status" value="1"/>
</dbReference>
<accession>A0A2K2FCB6</accession>